<dbReference type="GO" id="GO:0046872">
    <property type="term" value="F:metal ion binding"/>
    <property type="evidence" value="ECO:0007669"/>
    <property type="project" value="UniProtKB-KW"/>
</dbReference>
<feature type="domain" description="Radical SAM core" evidence="7">
    <location>
        <begin position="11"/>
        <end position="253"/>
    </location>
</feature>
<dbReference type="PROSITE" id="PS51918">
    <property type="entry name" value="RADICAL_SAM"/>
    <property type="match status" value="1"/>
</dbReference>
<evidence type="ECO:0000256" key="3">
    <source>
        <dbReference type="ARBA" id="ARBA00022691"/>
    </source>
</evidence>
<dbReference type="SFLD" id="SFLDS00029">
    <property type="entry name" value="Radical_SAM"/>
    <property type="match status" value="1"/>
</dbReference>
<dbReference type="PANTHER" id="PTHR43787">
    <property type="entry name" value="FEMO COFACTOR BIOSYNTHESIS PROTEIN NIFB-RELATED"/>
    <property type="match status" value="1"/>
</dbReference>
<gene>
    <name evidence="8" type="ORF">SAMN02745702_00381</name>
</gene>
<dbReference type="STRING" id="1121442.SAMN02745702_00381"/>
<keyword evidence="5" id="KW-0408">Iron</keyword>
<comment type="cofactor">
    <cofactor evidence="1">
        <name>[4Fe-4S] cluster</name>
        <dbReference type="ChEBI" id="CHEBI:49883"/>
    </cofactor>
</comment>
<protein>
    <submittedName>
        <fullName evidence="8">Wyosine [tRNA(Phe)-imidazoG37] synthetase, radical SAM superfamily</fullName>
    </submittedName>
</protein>
<accession>A0A1T4VIA5</accession>
<dbReference type="Proteomes" id="UP000189733">
    <property type="component" value="Unassembled WGS sequence"/>
</dbReference>
<evidence type="ECO:0000256" key="1">
    <source>
        <dbReference type="ARBA" id="ARBA00001966"/>
    </source>
</evidence>
<keyword evidence="3" id="KW-0949">S-adenosyl-L-methionine</keyword>
<dbReference type="AlphaFoldDB" id="A0A1T4VIA5"/>
<evidence type="ECO:0000256" key="4">
    <source>
        <dbReference type="ARBA" id="ARBA00022723"/>
    </source>
</evidence>
<keyword evidence="4" id="KW-0479">Metal-binding</keyword>
<evidence type="ECO:0000256" key="2">
    <source>
        <dbReference type="ARBA" id="ARBA00022485"/>
    </source>
</evidence>
<dbReference type="EMBL" id="FUYA01000001">
    <property type="protein sequence ID" value="SKA64674.1"/>
    <property type="molecule type" value="Genomic_DNA"/>
</dbReference>
<sequence length="332" mass="36524">MGYKYVFGPVHSGRLGLSLGLDLVGDAICSLDCIYCEVGKTTCLTTERKAYVPAADILAELADWKTRAPQHPDFVTLGGQGEPTLNSEMGAVIHGVKKLFPNTPVAVLTNSTLFYDEDVRTELLEADVILPSIDTLVPAEMRHVNRQHASLDVHKLTSGLLAFKKQFTGKIYLEVLLVKGVNDSDENRTLLREFIAELRPDRVDVVTMTRPGTMRAASPVSAEQLSLWKKELSSAASADADCQHTVACRNAQDILEDDGETDLENGRELPLPTAMELILNSVSRRPQTAPQLATALEIALHVVDEALLQLEKDNQILFRLEGDDKFFSAVRE</sequence>
<evidence type="ECO:0000256" key="5">
    <source>
        <dbReference type="ARBA" id="ARBA00023004"/>
    </source>
</evidence>
<dbReference type="InterPro" id="IPR058240">
    <property type="entry name" value="rSAM_sf"/>
</dbReference>
<dbReference type="SFLD" id="SFLDG01083">
    <property type="entry name" value="Uncharacterised_Radical_SAM_Su"/>
    <property type="match status" value="1"/>
</dbReference>
<proteinExistence type="predicted"/>
<keyword evidence="9" id="KW-1185">Reference proteome</keyword>
<dbReference type="GO" id="GO:0003824">
    <property type="term" value="F:catalytic activity"/>
    <property type="evidence" value="ECO:0007669"/>
    <property type="project" value="InterPro"/>
</dbReference>
<evidence type="ECO:0000256" key="6">
    <source>
        <dbReference type="ARBA" id="ARBA00023014"/>
    </source>
</evidence>
<dbReference type="Gene3D" id="3.20.20.70">
    <property type="entry name" value="Aldolase class I"/>
    <property type="match status" value="1"/>
</dbReference>
<reference evidence="8 9" key="1">
    <citation type="submission" date="2017-02" db="EMBL/GenBank/DDBJ databases">
        <authorList>
            <person name="Peterson S.W."/>
        </authorList>
    </citation>
    <scope>NUCLEOTIDE SEQUENCE [LARGE SCALE GENOMIC DNA]</scope>
    <source>
        <strain evidence="8 9">DSM 18034</strain>
    </source>
</reference>
<evidence type="ECO:0000313" key="9">
    <source>
        <dbReference type="Proteomes" id="UP000189733"/>
    </source>
</evidence>
<dbReference type="SUPFAM" id="SSF102114">
    <property type="entry name" value="Radical SAM enzymes"/>
    <property type="match status" value="1"/>
</dbReference>
<dbReference type="InterPro" id="IPR040084">
    <property type="entry name" value="GTPase_Obg"/>
</dbReference>
<evidence type="ECO:0000313" key="8">
    <source>
        <dbReference type="EMBL" id="SKA64674.1"/>
    </source>
</evidence>
<evidence type="ECO:0000259" key="7">
    <source>
        <dbReference type="PROSITE" id="PS51918"/>
    </source>
</evidence>
<dbReference type="OrthoDB" id="9800840at2"/>
<dbReference type="Pfam" id="PF04055">
    <property type="entry name" value="Radical_SAM"/>
    <property type="match status" value="1"/>
</dbReference>
<dbReference type="PANTHER" id="PTHR43787:SF11">
    <property type="entry name" value="UPF0026 PROTEIN SLR1464"/>
    <property type="match status" value="1"/>
</dbReference>
<organism evidence="8 9">
    <name type="scientific">Desulfobaculum bizertense DSM 18034</name>
    <dbReference type="NCBI Taxonomy" id="1121442"/>
    <lineage>
        <taxon>Bacteria</taxon>
        <taxon>Pseudomonadati</taxon>
        <taxon>Thermodesulfobacteriota</taxon>
        <taxon>Desulfovibrionia</taxon>
        <taxon>Desulfovibrionales</taxon>
        <taxon>Desulfovibrionaceae</taxon>
        <taxon>Desulfobaculum</taxon>
    </lineage>
</organism>
<dbReference type="GO" id="GO:0051539">
    <property type="term" value="F:4 iron, 4 sulfur cluster binding"/>
    <property type="evidence" value="ECO:0007669"/>
    <property type="project" value="UniProtKB-KW"/>
</dbReference>
<keyword evidence="6" id="KW-0411">Iron-sulfur</keyword>
<name>A0A1T4VIA5_9BACT</name>
<dbReference type="InterPro" id="IPR007197">
    <property type="entry name" value="rSAM"/>
</dbReference>
<keyword evidence="2" id="KW-0004">4Fe-4S</keyword>
<dbReference type="RefSeq" id="WP_078683691.1">
    <property type="nucleotide sequence ID" value="NZ_FUYA01000001.1"/>
</dbReference>
<dbReference type="InterPro" id="IPR013785">
    <property type="entry name" value="Aldolase_TIM"/>
</dbReference>
<dbReference type="CDD" id="cd01335">
    <property type="entry name" value="Radical_SAM"/>
    <property type="match status" value="1"/>
</dbReference>